<name>A0A2N0RCQ9_9GLOM</name>
<gene>
    <name evidence="2" type="ORF">RhiirA1_488535</name>
</gene>
<dbReference type="VEuPathDB" id="FungiDB:RhiirA1_488535"/>
<dbReference type="VEuPathDB" id="FungiDB:FUN_025525"/>
<organism evidence="2 3">
    <name type="scientific">Rhizophagus irregularis</name>
    <dbReference type="NCBI Taxonomy" id="588596"/>
    <lineage>
        <taxon>Eukaryota</taxon>
        <taxon>Fungi</taxon>
        <taxon>Fungi incertae sedis</taxon>
        <taxon>Mucoromycota</taxon>
        <taxon>Glomeromycotina</taxon>
        <taxon>Glomeromycetes</taxon>
        <taxon>Glomerales</taxon>
        <taxon>Glomeraceae</taxon>
        <taxon>Rhizophagus</taxon>
    </lineage>
</organism>
<dbReference type="Proteomes" id="UP000232688">
    <property type="component" value="Unassembled WGS sequence"/>
</dbReference>
<protein>
    <submittedName>
        <fullName evidence="2">Uncharacterized protein</fullName>
    </submittedName>
</protein>
<evidence type="ECO:0000313" key="3">
    <source>
        <dbReference type="Proteomes" id="UP000232688"/>
    </source>
</evidence>
<dbReference type="VEuPathDB" id="FungiDB:RhiirFUN_006520"/>
<feature type="compositionally biased region" description="Acidic residues" evidence="1">
    <location>
        <begin position="185"/>
        <end position="198"/>
    </location>
</feature>
<evidence type="ECO:0000256" key="1">
    <source>
        <dbReference type="SAM" id="MobiDB-lite"/>
    </source>
</evidence>
<reference evidence="2 3" key="2">
    <citation type="submission" date="2017-10" db="EMBL/GenBank/DDBJ databases">
        <title>Genome analyses suggest a sexual origin of heterokaryosis in a supposedly ancient asexual fungus.</title>
        <authorList>
            <person name="Corradi N."/>
            <person name="Sedzielewska K."/>
            <person name="Noel J."/>
            <person name="Charron P."/>
            <person name="Farinelli L."/>
            <person name="Marton T."/>
            <person name="Kruger M."/>
            <person name="Pelin A."/>
            <person name="Brachmann A."/>
            <person name="Corradi N."/>
        </authorList>
    </citation>
    <scope>NUCLEOTIDE SEQUENCE [LARGE SCALE GENOMIC DNA]</scope>
    <source>
        <strain evidence="2 3">A1</strain>
    </source>
</reference>
<comment type="caution">
    <text evidence="2">The sequence shown here is derived from an EMBL/GenBank/DDBJ whole genome shotgun (WGS) entry which is preliminary data.</text>
</comment>
<evidence type="ECO:0000313" key="2">
    <source>
        <dbReference type="EMBL" id="PKC61078.1"/>
    </source>
</evidence>
<feature type="region of interest" description="Disordered" evidence="1">
    <location>
        <begin position="182"/>
        <end position="204"/>
    </location>
</feature>
<dbReference type="VEuPathDB" id="FungiDB:RhiirFUN_005439"/>
<dbReference type="EMBL" id="LLXH01001037">
    <property type="protein sequence ID" value="PKC61078.1"/>
    <property type="molecule type" value="Genomic_DNA"/>
</dbReference>
<reference evidence="2 3" key="1">
    <citation type="submission" date="2017-10" db="EMBL/GenBank/DDBJ databases">
        <title>Extensive intraspecific genome diversity in a model arbuscular mycorrhizal fungus.</title>
        <authorList>
            <person name="Chen E.C.H."/>
            <person name="Morin E."/>
            <person name="Baudet D."/>
            <person name="Noel J."/>
            <person name="Ndikumana S."/>
            <person name="Charron P."/>
            <person name="St-Onge C."/>
            <person name="Giorgi J."/>
            <person name="Grigoriev I.V."/>
            <person name="Roux C."/>
            <person name="Martin F.M."/>
            <person name="Corradi N."/>
        </authorList>
    </citation>
    <scope>NUCLEOTIDE SEQUENCE [LARGE SCALE GENOMIC DNA]</scope>
    <source>
        <strain evidence="2 3">A1</strain>
    </source>
</reference>
<dbReference type="AlphaFoldDB" id="A0A2N0RCQ9"/>
<accession>A0A2N0RCQ9</accession>
<dbReference type="VEuPathDB" id="FungiDB:FUN_005743"/>
<proteinExistence type="predicted"/>
<sequence>MTIQAGLKLISIALDGVSNEFNAQVELMKGFEITEFLQYQDDFYNIKFSAPIYRNRPIIRVQDLKHAKKNGRNNVHSGTRLLILDDRATFRFFSLAVLTQCQKDGNIESERLGLFVYLFIFGYIFDIDDNILFQNEIELLRCWPNDDDIELIEDQNQIDNAASEIVRLSKLNENLKIFDTIRSNDDDESNSEESENENENNTIDNSHLNFIKATEIQYLLENNQPTFINPTEKEPEEEIFRNNNLPDVYQILSIRRFHDAYSRLDRIRGIRQQPDIGCANVSQNNPLEKDGFLIIFSDQKLYIGRVIAIYENIGGRYGYISRNITNIDAISYISVSLFIDVYNGLFFTNDCLIDGKLFAHIIPKEVIYYFEKPDTITFQNNSILILNEEALRIYNFFNNSNARKQLTSIFHS</sequence>